<keyword evidence="2" id="KW-1185">Reference proteome</keyword>
<accession>A0ABS3SMM9</accession>
<proteinExistence type="predicted"/>
<name>A0ABS3SMM9_9CELL</name>
<dbReference type="RefSeq" id="WP_208290542.1">
    <property type="nucleotide sequence ID" value="NZ_CP074404.1"/>
</dbReference>
<sequence length="152" mass="16371">MGDQRKATMPSGCGCGPPPHECLSDDEYVTQLTGRNGQFRNAPRVGVEVDFSVHRGRLSLAATYTKVTKDSSPLPEELQNSGVRYALTGDLRTAGFTVVHTPGKIIDGTHTSIVWAGEDLGEVVVPWPEKVSETFGSCFDKPIPHSDEADDA</sequence>
<protein>
    <submittedName>
        <fullName evidence="1">Uncharacterized protein</fullName>
    </submittedName>
</protein>
<dbReference type="Proteomes" id="UP000678317">
    <property type="component" value="Unassembled WGS sequence"/>
</dbReference>
<evidence type="ECO:0000313" key="1">
    <source>
        <dbReference type="EMBL" id="MBO3086584.1"/>
    </source>
</evidence>
<organism evidence="1 2">
    <name type="scientific">Cellulomonas fengjieae</name>
    <dbReference type="NCBI Taxonomy" id="2819978"/>
    <lineage>
        <taxon>Bacteria</taxon>
        <taxon>Bacillati</taxon>
        <taxon>Actinomycetota</taxon>
        <taxon>Actinomycetes</taxon>
        <taxon>Micrococcales</taxon>
        <taxon>Cellulomonadaceae</taxon>
        <taxon>Cellulomonas</taxon>
    </lineage>
</organism>
<gene>
    <name evidence="1" type="ORF">J4035_18215</name>
</gene>
<reference evidence="1 2" key="1">
    <citation type="submission" date="2021-03" db="EMBL/GenBank/DDBJ databases">
        <title>novel species in genus Cellulomonas.</title>
        <authorList>
            <person name="Zhang G."/>
        </authorList>
    </citation>
    <scope>NUCLEOTIDE SEQUENCE [LARGE SCALE GENOMIC DNA]</scope>
    <source>
        <strain evidence="2">zg-ZUI188</strain>
    </source>
</reference>
<dbReference type="EMBL" id="JAGFBM010000010">
    <property type="protein sequence ID" value="MBO3086584.1"/>
    <property type="molecule type" value="Genomic_DNA"/>
</dbReference>
<evidence type="ECO:0000313" key="2">
    <source>
        <dbReference type="Proteomes" id="UP000678317"/>
    </source>
</evidence>
<comment type="caution">
    <text evidence="1">The sequence shown here is derived from an EMBL/GenBank/DDBJ whole genome shotgun (WGS) entry which is preliminary data.</text>
</comment>